<keyword evidence="3" id="KW-1185">Reference proteome</keyword>
<dbReference type="AlphaFoldDB" id="A0A5C3EG32"/>
<feature type="compositionally biased region" description="Low complexity" evidence="1">
    <location>
        <begin position="192"/>
        <end position="212"/>
    </location>
</feature>
<feature type="region of interest" description="Disordered" evidence="1">
    <location>
        <begin position="192"/>
        <end position="280"/>
    </location>
</feature>
<feature type="region of interest" description="Disordered" evidence="1">
    <location>
        <begin position="533"/>
        <end position="553"/>
    </location>
</feature>
<feature type="region of interest" description="Disordered" evidence="1">
    <location>
        <begin position="344"/>
        <end position="405"/>
    </location>
</feature>
<feature type="compositionally biased region" description="Basic and acidic residues" evidence="1">
    <location>
        <begin position="64"/>
        <end position="79"/>
    </location>
</feature>
<protein>
    <submittedName>
        <fullName evidence="2">Uncharacterized protein</fullName>
    </submittedName>
</protein>
<dbReference type="Proteomes" id="UP000324022">
    <property type="component" value="Unassembled WGS sequence"/>
</dbReference>
<reference evidence="2 3" key="1">
    <citation type="submission" date="2018-03" db="EMBL/GenBank/DDBJ databases">
        <authorList>
            <person name="Guldener U."/>
        </authorList>
    </citation>
    <scope>NUCLEOTIDE SEQUENCE [LARGE SCALE GENOMIC DNA]</scope>
    <source>
        <strain evidence="2 3">NBRC100155</strain>
    </source>
</reference>
<evidence type="ECO:0000313" key="2">
    <source>
        <dbReference type="EMBL" id="SPO28677.1"/>
    </source>
</evidence>
<sequence>MSIQQGLISPPLSGRTYKADQPRIKDIHTAVKAVDVFGGAPSSSSTSHHSEPGFKHQHHTIRSPVKEHHDHLSDADRAVRPLTPPMSKDVRHDDQSRQRQDSNAHHRLSLEGDHFDAQPSSSSLSHIEIEDAPVEARTSHPSASTSTTRMLQAARVGNRFDTLNQGIGFESDDEHNPFLDRRGIAAAAAAAASSSSSTSSTAEVAKASASAHTHAHTHAHHSHPYYDEFDSDQDAEGSVHEDDDHDDATPRASSSHPATPPARTQPVKYRPARPFSTRVRVDNEPVTSVMPIRDTPKNPFLAGGPADNGFHGPNGHMAYRRARHIPGKERGKITYVFRGQRVTYADPEYGSDDDDDSDEDRARTNEFNPHHNPNRPPRFQPKLLFPPNASSSSSAACQSSAKSVRTSGTMEYSAAPGAGRQTNASSAYLPRAELAEDAFGGSTSSSSYEEESYAPRTGGGLFAAQIAAKRKQEMAAPKAMASYGSRTHYDDREEYCPLDQHYVEEASAARHHYAVQREHREATAPCSSARLQSITHHTQPSRDASHAGAEGRQAARDALLARLDQTNWSDDDEEDGNNDNDAGGERNHSFNSRRRHERDGSEGMVEEQEYPVESHILPRSQSQHKRQSEELHPGHAEEVDVLGRPMKRSRASYAY</sequence>
<feature type="compositionally biased region" description="Polar residues" evidence="1">
    <location>
        <begin position="533"/>
        <end position="542"/>
    </location>
</feature>
<accession>A0A5C3EG32</accession>
<feature type="compositionally biased region" description="Basic residues" evidence="1">
    <location>
        <begin position="213"/>
        <end position="223"/>
    </location>
</feature>
<feature type="compositionally biased region" description="Basic residues" evidence="1">
    <location>
        <begin position="645"/>
        <end position="655"/>
    </location>
</feature>
<feature type="compositionally biased region" description="Acidic residues" evidence="1">
    <location>
        <begin position="227"/>
        <end position="236"/>
    </location>
</feature>
<evidence type="ECO:0000313" key="3">
    <source>
        <dbReference type="Proteomes" id="UP000324022"/>
    </source>
</evidence>
<feature type="compositionally biased region" description="Basic and acidic residues" evidence="1">
    <location>
        <begin position="88"/>
        <end position="104"/>
    </location>
</feature>
<proteinExistence type="predicted"/>
<feature type="compositionally biased region" description="Low complexity" evidence="1">
    <location>
        <begin position="389"/>
        <end position="403"/>
    </location>
</feature>
<feature type="compositionally biased region" description="Acidic residues" evidence="1">
    <location>
        <begin position="349"/>
        <end position="359"/>
    </location>
</feature>
<evidence type="ECO:0000256" key="1">
    <source>
        <dbReference type="SAM" id="MobiDB-lite"/>
    </source>
</evidence>
<feature type="region of interest" description="Disordered" evidence="1">
    <location>
        <begin position="565"/>
        <end position="655"/>
    </location>
</feature>
<gene>
    <name evidence="2" type="ORF">UTRI_04555</name>
</gene>
<feature type="compositionally biased region" description="Basic and acidic residues" evidence="1">
    <location>
        <begin position="626"/>
        <end position="638"/>
    </location>
</feature>
<dbReference type="OrthoDB" id="3364608at2759"/>
<name>A0A5C3EG32_9BASI</name>
<feature type="compositionally biased region" description="Acidic residues" evidence="1">
    <location>
        <begin position="569"/>
        <end position="578"/>
    </location>
</feature>
<dbReference type="EMBL" id="OOIN01000024">
    <property type="protein sequence ID" value="SPO28677.1"/>
    <property type="molecule type" value="Genomic_DNA"/>
</dbReference>
<feature type="region of interest" description="Disordered" evidence="1">
    <location>
        <begin position="38"/>
        <end position="104"/>
    </location>
</feature>
<organism evidence="2 3">
    <name type="scientific">Ustilago trichophora</name>
    <dbReference type="NCBI Taxonomy" id="86804"/>
    <lineage>
        <taxon>Eukaryota</taxon>
        <taxon>Fungi</taxon>
        <taxon>Dikarya</taxon>
        <taxon>Basidiomycota</taxon>
        <taxon>Ustilaginomycotina</taxon>
        <taxon>Ustilaginomycetes</taxon>
        <taxon>Ustilaginales</taxon>
        <taxon>Ustilaginaceae</taxon>
        <taxon>Ustilago</taxon>
    </lineage>
</organism>